<feature type="region of interest" description="Disordered" evidence="1">
    <location>
        <begin position="317"/>
        <end position="386"/>
    </location>
</feature>
<dbReference type="Proteomes" id="UP000076532">
    <property type="component" value="Unassembled WGS sequence"/>
</dbReference>
<evidence type="ECO:0000256" key="1">
    <source>
        <dbReference type="SAM" id="MobiDB-lite"/>
    </source>
</evidence>
<reference evidence="2 3" key="1">
    <citation type="journal article" date="2016" name="Mol. Biol. Evol.">
        <title>Comparative Genomics of Early-Diverging Mushroom-Forming Fungi Provides Insights into the Origins of Lignocellulose Decay Capabilities.</title>
        <authorList>
            <person name="Nagy L.G."/>
            <person name="Riley R."/>
            <person name="Tritt A."/>
            <person name="Adam C."/>
            <person name="Daum C."/>
            <person name="Floudas D."/>
            <person name="Sun H."/>
            <person name="Yadav J.S."/>
            <person name="Pangilinan J."/>
            <person name="Larsson K.H."/>
            <person name="Matsuura K."/>
            <person name="Barry K."/>
            <person name="Labutti K."/>
            <person name="Kuo R."/>
            <person name="Ohm R.A."/>
            <person name="Bhattacharya S.S."/>
            <person name="Shirouzu T."/>
            <person name="Yoshinaga Y."/>
            <person name="Martin F.M."/>
            <person name="Grigoriev I.V."/>
            <person name="Hibbett D.S."/>
        </authorList>
    </citation>
    <scope>NUCLEOTIDE SEQUENCE [LARGE SCALE GENOMIC DNA]</scope>
    <source>
        <strain evidence="2 3">CBS 109695</strain>
    </source>
</reference>
<dbReference type="AlphaFoldDB" id="A0A166W5L8"/>
<protein>
    <submittedName>
        <fullName evidence="2">Uncharacterized protein</fullName>
    </submittedName>
</protein>
<feature type="compositionally biased region" description="Pro residues" evidence="1">
    <location>
        <begin position="406"/>
        <end position="416"/>
    </location>
</feature>
<organism evidence="2 3">
    <name type="scientific">Athelia psychrophila</name>
    <dbReference type="NCBI Taxonomy" id="1759441"/>
    <lineage>
        <taxon>Eukaryota</taxon>
        <taxon>Fungi</taxon>
        <taxon>Dikarya</taxon>
        <taxon>Basidiomycota</taxon>
        <taxon>Agaricomycotina</taxon>
        <taxon>Agaricomycetes</taxon>
        <taxon>Agaricomycetidae</taxon>
        <taxon>Atheliales</taxon>
        <taxon>Atheliaceae</taxon>
        <taxon>Athelia</taxon>
    </lineage>
</organism>
<feature type="region of interest" description="Disordered" evidence="1">
    <location>
        <begin position="209"/>
        <end position="241"/>
    </location>
</feature>
<accession>A0A166W5L8</accession>
<dbReference type="Gene3D" id="3.40.50.11960">
    <property type="match status" value="1"/>
</dbReference>
<gene>
    <name evidence="2" type="ORF">FIBSPDRAFT_1035984</name>
</gene>
<feature type="compositionally biased region" description="Low complexity" evidence="1">
    <location>
        <begin position="420"/>
        <end position="436"/>
    </location>
</feature>
<proteinExistence type="predicted"/>
<dbReference type="PANTHER" id="PTHR14659">
    <property type="entry name" value="ALPHA- AND GAMMA-ADAPTIN-BINDING PROTEIN P34"/>
    <property type="match status" value="1"/>
</dbReference>
<dbReference type="OrthoDB" id="10261384at2759"/>
<feature type="region of interest" description="Disordered" evidence="1">
    <location>
        <begin position="265"/>
        <end position="293"/>
    </location>
</feature>
<feature type="compositionally biased region" description="Polar residues" evidence="1">
    <location>
        <begin position="361"/>
        <end position="373"/>
    </location>
</feature>
<dbReference type="InterPro" id="IPR019341">
    <property type="entry name" value="Alpha/Gamma-adaptin-bd_p34"/>
</dbReference>
<sequence length="503" mass="54343">MTDASTRILIVSASQAQAISFAERVKTEGGTASPPPADLSDGKNIIPWKISNKYYSAEVQFSAHEVKAWSALLADGVPAVIFVWACGEPYKEHLQYLAKELEDHDPEVSLAVRMEGSSPKEGSEDDEDVDAFLSTLGFEFVDATTRAAEAHDIDAMSHGESRRVLIAVPGLPRVIDALSTIMWPTMVQSQSTTARKSRARELLDWVRDEEEDDGLRPLVNPSDEAGAVTTSSSSLADNGIKSRMQREMEELERWLEDEEGLRATQDPWIVPSNEKSLEDPLSTTDSPLDLHHRPEGSISSWAYHTGEASASSGFDDDFTVFVSAPPAEPSAPQPITDVPSGRSTPDTDMLNPMHTGASYRSLGSVSDFGGNTSAEEHQGDDEGLPSEDEIRATSARIFGSSLSPSLLPPQALPPTGAPRATSPPQATPTAASFPTSATFFPESEDEEYDMGEFDLSRVLNALQAMKEEISGMGDEDARRKAAARAAMGLVYGLERQDSEHGSI</sequence>
<dbReference type="PANTHER" id="PTHR14659:SF1">
    <property type="entry name" value="ALPHA- AND GAMMA-ADAPTIN-BINDING PROTEIN P34"/>
    <property type="match status" value="1"/>
</dbReference>
<name>A0A166W5L8_9AGAM</name>
<evidence type="ECO:0000313" key="2">
    <source>
        <dbReference type="EMBL" id="KZP33400.1"/>
    </source>
</evidence>
<evidence type="ECO:0000313" key="3">
    <source>
        <dbReference type="Proteomes" id="UP000076532"/>
    </source>
</evidence>
<keyword evidence="3" id="KW-1185">Reference proteome</keyword>
<feature type="region of interest" description="Disordered" evidence="1">
    <location>
        <begin position="400"/>
        <end position="436"/>
    </location>
</feature>
<dbReference type="STRING" id="436010.A0A166W5L8"/>
<dbReference type="EMBL" id="KV417482">
    <property type="protein sequence ID" value="KZP33400.1"/>
    <property type="molecule type" value="Genomic_DNA"/>
</dbReference>